<keyword evidence="1" id="KW-0808">Transferase</keyword>
<protein>
    <submittedName>
        <fullName evidence="4">Peptidase C39 family protein</fullName>
    </submittedName>
</protein>
<evidence type="ECO:0000256" key="1">
    <source>
        <dbReference type="ARBA" id="ARBA00022679"/>
    </source>
</evidence>
<dbReference type="RefSeq" id="WP_209737356.1">
    <property type="nucleotide sequence ID" value="NZ_CP072611.1"/>
</dbReference>
<dbReference type="SUPFAM" id="SSF55729">
    <property type="entry name" value="Acyl-CoA N-acyltransferases (Nat)"/>
    <property type="match status" value="1"/>
</dbReference>
<comment type="caution">
    <text evidence="4">The sequence shown here is derived from an EMBL/GenBank/DDBJ whole genome shotgun (WGS) entry which is preliminary data.</text>
</comment>
<name>A0ABW5CNK2_9HYPH</name>
<dbReference type="PROSITE" id="PS51186">
    <property type="entry name" value="GNAT"/>
    <property type="match status" value="1"/>
</dbReference>
<keyword evidence="2" id="KW-0012">Acyltransferase</keyword>
<gene>
    <name evidence="4" type="ORF">ACFSKQ_15780</name>
</gene>
<dbReference type="Pfam" id="PF00583">
    <property type="entry name" value="Acetyltransf_1"/>
    <property type="match status" value="1"/>
</dbReference>
<evidence type="ECO:0000256" key="2">
    <source>
        <dbReference type="ARBA" id="ARBA00023315"/>
    </source>
</evidence>
<sequence>MSVSSSLSDPARLATGEALVPPARLRPACPDDLDALVALENAAFEADRISRRSFRNLLGSRSAALLVMEGEGAQAPLAGYAAILFRAGTALARLYSIAVAQSARGQGAGRALLKAAENAAFERDRIALRLEVREDNEKATALYRSEGYRPIGRYLDYYADHMPALRFEKTLRGEHAVETGVPYYEQSTDFTCGACCLMMAMARDVPGFVMSPVAEIRLWREATTIFMMSGPGGCEPYGLAVAAHEAGLGAEIHVSEAGDLFLEGVRSPEKQVVMGLAQEDFRTRAEAYAIPVFIRPFTIEDIRKAIGEGATAIVLVSGYHMFGKKVPHWILVHGDDGRHLIVHDPWVEDTRGETVADAASLPIPYVAFDRIARFGKIGLRAAVFLKKRAA</sequence>
<evidence type="ECO:0000313" key="5">
    <source>
        <dbReference type="Proteomes" id="UP001597371"/>
    </source>
</evidence>
<evidence type="ECO:0000259" key="3">
    <source>
        <dbReference type="PROSITE" id="PS51186"/>
    </source>
</evidence>
<dbReference type="Pfam" id="PF11814">
    <property type="entry name" value="DUF3335"/>
    <property type="match status" value="1"/>
</dbReference>
<dbReference type="CDD" id="cd04301">
    <property type="entry name" value="NAT_SF"/>
    <property type="match status" value="1"/>
</dbReference>
<dbReference type="PANTHER" id="PTHR43877">
    <property type="entry name" value="AMINOALKYLPHOSPHONATE N-ACETYLTRANSFERASE-RELATED-RELATED"/>
    <property type="match status" value="1"/>
</dbReference>
<dbReference type="InterPro" id="IPR050832">
    <property type="entry name" value="Bact_Acetyltransf"/>
</dbReference>
<feature type="domain" description="N-acetyltransferase" evidence="3">
    <location>
        <begin position="23"/>
        <end position="172"/>
    </location>
</feature>
<dbReference type="PANTHER" id="PTHR43877:SF2">
    <property type="entry name" value="AMINOALKYLPHOSPHONATE N-ACETYLTRANSFERASE-RELATED"/>
    <property type="match status" value="1"/>
</dbReference>
<accession>A0ABW5CNK2</accession>
<dbReference type="Gene3D" id="3.40.630.30">
    <property type="match status" value="1"/>
</dbReference>
<evidence type="ECO:0000313" key="4">
    <source>
        <dbReference type="EMBL" id="MFD2238914.1"/>
    </source>
</evidence>
<keyword evidence="5" id="KW-1185">Reference proteome</keyword>
<dbReference type="InterPro" id="IPR000182">
    <property type="entry name" value="GNAT_dom"/>
</dbReference>
<dbReference type="Proteomes" id="UP001597371">
    <property type="component" value="Unassembled WGS sequence"/>
</dbReference>
<dbReference type="InterPro" id="IPR021770">
    <property type="entry name" value="DUF3335"/>
</dbReference>
<proteinExistence type="predicted"/>
<reference evidence="5" key="1">
    <citation type="journal article" date="2019" name="Int. J. Syst. Evol. Microbiol.">
        <title>The Global Catalogue of Microorganisms (GCM) 10K type strain sequencing project: providing services to taxonomists for standard genome sequencing and annotation.</title>
        <authorList>
            <consortium name="The Broad Institute Genomics Platform"/>
            <consortium name="The Broad Institute Genome Sequencing Center for Infectious Disease"/>
            <person name="Wu L."/>
            <person name="Ma J."/>
        </authorList>
    </citation>
    <scope>NUCLEOTIDE SEQUENCE [LARGE SCALE GENOMIC DNA]</scope>
    <source>
        <strain evidence="5">ZS-35-S2</strain>
    </source>
</reference>
<dbReference type="EMBL" id="JBHUIJ010000022">
    <property type="protein sequence ID" value="MFD2238914.1"/>
    <property type="molecule type" value="Genomic_DNA"/>
</dbReference>
<dbReference type="InterPro" id="IPR016181">
    <property type="entry name" value="Acyl_CoA_acyltransferase"/>
</dbReference>
<organism evidence="4 5">
    <name type="scientific">Aureimonas populi</name>
    <dbReference type="NCBI Taxonomy" id="1701758"/>
    <lineage>
        <taxon>Bacteria</taxon>
        <taxon>Pseudomonadati</taxon>
        <taxon>Pseudomonadota</taxon>
        <taxon>Alphaproteobacteria</taxon>
        <taxon>Hyphomicrobiales</taxon>
        <taxon>Aurantimonadaceae</taxon>
        <taxon>Aureimonas</taxon>
    </lineage>
</organism>